<dbReference type="InterPro" id="IPR005338">
    <property type="entry name" value="Anhydro_N_Ac-Mur_kinase"/>
</dbReference>
<keyword evidence="3" id="KW-1185">Reference proteome</keyword>
<dbReference type="Gene3D" id="3.30.420.40">
    <property type="match status" value="2"/>
</dbReference>
<dbReference type="Pfam" id="PF03702">
    <property type="entry name" value="AnmK"/>
    <property type="match status" value="1"/>
</dbReference>
<evidence type="ECO:0000313" key="2">
    <source>
        <dbReference type="EMBL" id="OOC09387.1"/>
    </source>
</evidence>
<dbReference type="RefSeq" id="WP_077244735.1">
    <property type="nucleotide sequence ID" value="NZ_MUZR01000051.1"/>
</dbReference>
<evidence type="ECO:0000256" key="1">
    <source>
        <dbReference type="HAMAP-Rule" id="MF_01270"/>
    </source>
</evidence>
<dbReference type="UniPathway" id="UPA00343"/>
<comment type="pathway">
    <text evidence="1">Amino-sugar metabolism; 1,6-anhydro-N-acetylmuramate degradation.</text>
</comment>
<dbReference type="EC" id="2.7.1.170" evidence="1"/>
<comment type="pathway">
    <text evidence="1">Cell wall biogenesis; peptidoglycan recycling.</text>
</comment>
<keyword evidence="1" id="KW-0547">Nucleotide-binding</keyword>
<dbReference type="InterPro" id="IPR043129">
    <property type="entry name" value="ATPase_NBD"/>
</dbReference>
<comment type="catalytic activity">
    <reaction evidence="1">
        <text>1,6-anhydro-N-acetyl-beta-muramate + ATP + H2O = N-acetyl-D-muramate 6-phosphate + ADP + H(+)</text>
        <dbReference type="Rhea" id="RHEA:24952"/>
        <dbReference type="ChEBI" id="CHEBI:15377"/>
        <dbReference type="ChEBI" id="CHEBI:15378"/>
        <dbReference type="ChEBI" id="CHEBI:30616"/>
        <dbReference type="ChEBI" id="CHEBI:58690"/>
        <dbReference type="ChEBI" id="CHEBI:58722"/>
        <dbReference type="ChEBI" id="CHEBI:456216"/>
        <dbReference type="EC" id="2.7.1.170"/>
    </reaction>
</comment>
<keyword evidence="1 2" id="KW-0418">Kinase</keyword>
<organism evidence="2 3">
    <name type="scientific">Thioalkalivibrio halophilus</name>
    <dbReference type="NCBI Taxonomy" id="252474"/>
    <lineage>
        <taxon>Bacteria</taxon>
        <taxon>Pseudomonadati</taxon>
        <taxon>Pseudomonadota</taxon>
        <taxon>Gammaproteobacteria</taxon>
        <taxon>Chromatiales</taxon>
        <taxon>Ectothiorhodospiraceae</taxon>
        <taxon>Thioalkalivibrio</taxon>
    </lineage>
</organism>
<sequence>MLAYYIGLMSGTSRDGIDAVLTAIGDGRDARVIAHHHRAYPASLAMDLAAAVEQSELSAVTAGTLDARVGEQFARAATELLRAEGLSPGDVRGIGSHGQTLHHAPDAEPAFSWQIGDPFRIAERTGVDTVAMFRQRDIAAGGEGAPLACGFHAARFAQPGHDRAVVNIGGISNVTRLPPDGEVSGHDCGPGNTLLDHWVRHHRGCEYDADGAWARTGQVHPELLQTLLADPYFQRPPPKSTGPEHFSPAWLAARGGPTLVAANPADVQATLAELTAHAIARELVRPGNAPEDVLICGGGARNGFLLERLAIALPQTRIELTDASGIPAEQVEGAAFAWLAFRTLHHQSGNLPAVTGARGPRILGCVIPGG</sequence>
<feature type="binding site" evidence="1">
    <location>
        <begin position="11"/>
        <end position="18"/>
    </location>
    <ligand>
        <name>ATP</name>
        <dbReference type="ChEBI" id="CHEBI:30616"/>
    </ligand>
</feature>
<accession>A0A1V2ZW69</accession>
<dbReference type="GO" id="GO:0016301">
    <property type="term" value="F:kinase activity"/>
    <property type="evidence" value="ECO:0007669"/>
    <property type="project" value="UniProtKB-KW"/>
</dbReference>
<dbReference type="EMBL" id="MUZR01000051">
    <property type="protein sequence ID" value="OOC09387.1"/>
    <property type="molecule type" value="Genomic_DNA"/>
</dbReference>
<dbReference type="CDD" id="cd24050">
    <property type="entry name" value="ASKHA_NBD_ANMK"/>
    <property type="match status" value="1"/>
</dbReference>
<dbReference type="GO" id="GO:0006040">
    <property type="term" value="P:amino sugar metabolic process"/>
    <property type="evidence" value="ECO:0007669"/>
    <property type="project" value="InterPro"/>
</dbReference>
<gene>
    <name evidence="1" type="primary">anmK</name>
    <name evidence="2" type="ORF">B1A74_11385</name>
</gene>
<dbReference type="GO" id="GO:0016773">
    <property type="term" value="F:phosphotransferase activity, alcohol group as acceptor"/>
    <property type="evidence" value="ECO:0007669"/>
    <property type="project" value="UniProtKB-UniRule"/>
</dbReference>
<keyword evidence="1" id="KW-0119">Carbohydrate metabolism</keyword>
<dbReference type="HAMAP" id="MF_01270">
    <property type="entry name" value="AnhMurNAc_kinase"/>
    <property type="match status" value="1"/>
</dbReference>
<dbReference type="PANTHER" id="PTHR30605">
    <property type="entry name" value="ANHYDRO-N-ACETYLMURAMIC ACID KINASE"/>
    <property type="match status" value="1"/>
</dbReference>
<keyword evidence="1" id="KW-0067">ATP-binding</keyword>
<evidence type="ECO:0000313" key="3">
    <source>
        <dbReference type="Proteomes" id="UP000189177"/>
    </source>
</evidence>
<name>A0A1V2ZW69_9GAMM</name>
<dbReference type="STRING" id="252474.B1A74_11385"/>
<dbReference type="AlphaFoldDB" id="A0A1V2ZW69"/>
<proteinExistence type="inferred from homology"/>
<dbReference type="GO" id="GO:0009254">
    <property type="term" value="P:peptidoglycan turnover"/>
    <property type="evidence" value="ECO:0007669"/>
    <property type="project" value="UniProtKB-UniRule"/>
</dbReference>
<dbReference type="PANTHER" id="PTHR30605:SF0">
    <property type="entry name" value="ANHYDRO-N-ACETYLMURAMIC ACID KINASE"/>
    <property type="match status" value="1"/>
</dbReference>
<dbReference type="OrthoDB" id="9763949at2"/>
<comment type="function">
    <text evidence="1">Catalyzes the specific phosphorylation of 1,6-anhydro-N-acetylmuramic acid (anhMurNAc) with the simultaneous cleavage of the 1,6-anhydro ring, generating MurNAc-6-P. Is required for the utilization of anhMurNAc either imported from the medium or derived from its own cell wall murein, and thus plays a role in cell wall recycling.</text>
</comment>
<comment type="similarity">
    <text evidence="1">Belongs to the anhydro-N-acetylmuramic acid kinase family.</text>
</comment>
<dbReference type="SUPFAM" id="SSF53067">
    <property type="entry name" value="Actin-like ATPase domain"/>
    <property type="match status" value="1"/>
</dbReference>
<keyword evidence="1" id="KW-0808">Transferase</keyword>
<dbReference type="UniPathway" id="UPA00544"/>
<protein>
    <recommendedName>
        <fullName evidence="1">Anhydro-N-acetylmuramic acid kinase</fullName>
        <ecNumber evidence="1">2.7.1.170</ecNumber>
    </recommendedName>
    <alternativeName>
        <fullName evidence="1">AnhMurNAc kinase</fullName>
    </alternativeName>
</protein>
<comment type="caution">
    <text evidence="2">The sequence shown here is derived from an EMBL/GenBank/DDBJ whole genome shotgun (WGS) entry which is preliminary data.</text>
</comment>
<dbReference type="GO" id="GO:0005524">
    <property type="term" value="F:ATP binding"/>
    <property type="evidence" value="ECO:0007669"/>
    <property type="project" value="UniProtKB-UniRule"/>
</dbReference>
<dbReference type="Proteomes" id="UP000189177">
    <property type="component" value="Unassembled WGS sequence"/>
</dbReference>
<reference evidence="2 3" key="1">
    <citation type="submission" date="2017-02" db="EMBL/GenBank/DDBJ databases">
        <title>Genomic diversity within the haloalkaliphilic genus Thioalkalivibrio.</title>
        <authorList>
            <person name="Ahn A.-C."/>
            <person name="Meier-Kolthoff J."/>
            <person name="Overmars L."/>
            <person name="Richter M."/>
            <person name="Woyke T."/>
            <person name="Sorokin D.Y."/>
            <person name="Muyzer G."/>
        </authorList>
    </citation>
    <scope>NUCLEOTIDE SEQUENCE [LARGE SCALE GENOMIC DNA]</scope>
    <source>
        <strain evidence="2 3">HL17</strain>
    </source>
</reference>
<dbReference type="GO" id="GO:0097175">
    <property type="term" value="P:1,6-anhydro-N-acetyl-beta-muramic acid catabolic process"/>
    <property type="evidence" value="ECO:0007669"/>
    <property type="project" value="UniProtKB-UniRule"/>
</dbReference>
<dbReference type="NCBIfam" id="NF007139">
    <property type="entry name" value="PRK09585.1-3"/>
    <property type="match status" value="1"/>
</dbReference>